<dbReference type="AlphaFoldDB" id="A0A3P7JDQ2"/>
<keyword evidence="3" id="KW-1185">Reference proteome</keyword>
<sequence length="100" mass="9823">MNNIFFTFLLISVLLITNAASTNILRSKRLVGGLAGIRPGIIGGLRPGIGGPGPLIGGHAGIRPGTGVRPIIGGTAGIRPGIGGPGPLIGGHAGIRPHVG</sequence>
<protein>
    <submittedName>
        <fullName evidence="2">Uncharacterized protein</fullName>
    </submittedName>
</protein>
<proteinExistence type="predicted"/>
<gene>
    <name evidence="2" type="ORF">SVUK_LOCUS11222</name>
</gene>
<feature type="signal peptide" evidence="1">
    <location>
        <begin position="1"/>
        <end position="21"/>
    </location>
</feature>
<keyword evidence="1" id="KW-0732">Signal</keyword>
<evidence type="ECO:0000313" key="2">
    <source>
        <dbReference type="EMBL" id="VDM76224.1"/>
    </source>
</evidence>
<feature type="chain" id="PRO_5018249661" evidence="1">
    <location>
        <begin position="22"/>
        <end position="100"/>
    </location>
</feature>
<dbReference type="Proteomes" id="UP000270094">
    <property type="component" value="Unassembled WGS sequence"/>
</dbReference>
<dbReference type="EMBL" id="UYYB01096570">
    <property type="protein sequence ID" value="VDM76224.1"/>
    <property type="molecule type" value="Genomic_DNA"/>
</dbReference>
<name>A0A3P7JDQ2_STRVU</name>
<organism evidence="2 3">
    <name type="scientific">Strongylus vulgaris</name>
    <name type="common">Blood worm</name>
    <dbReference type="NCBI Taxonomy" id="40348"/>
    <lineage>
        <taxon>Eukaryota</taxon>
        <taxon>Metazoa</taxon>
        <taxon>Ecdysozoa</taxon>
        <taxon>Nematoda</taxon>
        <taxon>Chromadorea</taxon>
        <taxon>Rhabditida</taxon>
        <taxon>Rhabditina</taxon>
        <taxon>Rhabditomorpha</taxon>
        <taxon>Strongyloidea</taxon>
        <taxon>Strongylidae</taxon>
        <taxon>Strongylus</taxon>
    </lineage>
</organism>
<reference evidence="2 3" key="1">
    <citation type="submission" date="2018-11" db="EMBL/GenBank/DDBJ databases">
        <authorList>
            <consortium name="Pathogen Informatics"/>
        </authorList>
    </citation>
    <scope>NUCLEOTIDE SEQUENCE [LARGE SCALE GENOMIC DNA]</scope>
</reference>
<evidence type="ECO:0000313" key="3">
    <source>
        <dbReference type="Proteomes" id="UP000270094"/>
    </source>
</evidence>
<accession>A0A3P7JDQ2</accession>
<evidence type="ECO:0000256" key="1">
    <source>
        <dbReference type="SAM" id="SignalP"/>
    </source>
</evidence>